<sequence>MAHGFRHFSNKLSNINTLLTPRNHVIGADSSKSFLTIFVQYSTRVNPVWYYSNDKNTYEQQNVLLNNRDNQNETFREVIKLKTSESNYLKLNKSILNFKQTSCNCNIPKQKSDPLPNKPPTEKLEHVYNTLSDTLPKLFIQPMDYTIYHPDVVFEDRIRNITTNGLYNYVKQVALLRTVGHLKFAYVKFEIIKITQHPEDSTVKIRWQIRGISAFRVMLQFWKFKLWKYREMFEKCDAWYDGFSTFHVNSEGQVVKHVADKMMPDSDRDVREPERNPVIDASKLALIVGIIPKVSF</sequence>
<organism evidence="1 2">
    <name type="scientific">Brassicogethes aeneus</name>
    <name type="common">Rape pollen beetle</name>
    <name type="synonym">Meligethes aeneus</name>
    <dbReference type="NCBI Taxonomy" id="1431903"/>
    <lineage>
        <taxon>Eukaryota</taxon>
        <taxon>Metazoa</taxon>
        <taxon>Ecdysozoa</taxon>
        <taxon>Arthropoda</taxon>
        <taxon>Hexapoda</taxon>
        <taxon>Insecta</taxon>
        <taxon>Pterygota</taxon>
        <taxon>Neoptera</taxon>
        <taxon>Endopterygota</taxon>
        <taxon>Coleoptera</taxon>
        <taxon>Polyphaga</taxon>
        <taxon>Cucujiformia</taxon>
        <taxon>Nitidulidae</taxon>
        <taxon>Meligethinae</taxon>
        <taxon>Brassicogethes</taxon>
    </lineage>
</organism>
<evidence type="ECO:0000313" key="2">
    <source>
        <dbReference type="Proteomes" id="UP001154078"/>
    </source>
</evidence>
<keyword evidence="2" id="KW-1185">Reference proteome</keyword>
<evidence type="ECO:0000313" key="1">
    <source>
        <dbReference type="EMBL" id="CAH0558838.1"/>
    </source>
</evidence>
<dbReference type="PANTHER" id="PTHR31094">
    <property type="entry name" value="RIKEN CDNA 2310061I04 GENE"/>
    <property type="match status" value="1"/>
</dbReference>
<reference evidence="1" key="1">
    <citation type="submission" date="2021-12" db="EMBL/GenBank/DDBJ databases">
        <authorList>
            <person name="King R."/>
        </authorList>
    </citation>
    <scope>NUCLEOTIDE SEQUENCE</scope>
</reference>
<gene>
    <name evidence="1" type="ORF">MELIAE_LOCUS9078</name>
</gene>
<dbReference type="Pfam" id="PF10184">
    <property type="entry name" value="DUF2358"/>
    <property type="match status" value="1"/>
</dbReference>
<dbReference type="EMBL" id="OV121137">
    <property type="protein sequence ID" value="CAH0558838.1"/>
    <property type="molecule type" value="Genomic_DNA"/>
</dbReference>
<dbReference type="InterPro" id="IPR018790">
    <property type="entry name" value="DUF2358"/>
</dbReference>
<dbReference type="AlphaFoldDB" id="A0A9P0B8D0"/>
<dbReference type="OrthoDB" id="44820at2759"/>
<dbReference type="PANTHER" id="PTHR31094:SF2">
    <property type="entry name" value="RIKEN CDNA 2310061I04 GENE"/>
    <property type="match status" value="1"/>
</dbReference>
<protein>
    <submittedName>
        <fullName evidence="1">Uncharacterized protein</fullName>
    </submittedName>
</protein>
<proteinExistence type="predicted"/>
<name>A0A9P0B8D0_BRAAE</name>
<dbReference type="Proteomes" id="UP001154078">
    <property type="component" value="Chromosome 6"/>
</dbReference>
<accession>A0A9P0B8D0</accession>